<feature type="compositionally biased region" description="Low complexity" evidence="1">
    <location>
        <begin position="1"/>
        <end position="52"/>
    </location>
</feature>
<dbReference type="AlphaFoldDB" id="A0A197K4U4"/>
<feature type="transmembrane region" description="Helical" evidence="2">
    <location>
        <begin position="71"/>
        <end position="94"/>
    </location>
</feature>
<organism evidence="3 4">
    <name type="scientific">Linnemannia elongata AG-77</name>
    <dbReference type="NCBI Taxonomy" id="1314771"/>
    <lineage>
        <taxon>Eukaryota</taxon>
        <taxon>Fungi</taxon>
        <taxon>Fungi incertae sedis</taxon>
        <taxon>Mucoromycota</taxon>
        <taxon>Mortierellomycotina</taxon>
        <taxon>Mortierellomycetes</taxon>
        <taxon>Mortierellales</taxon>
        <taxon>Mortierellaceae</taxon>
        <taxon>Linnemannia</taxon>
    </lineage>
</organism>
<feature type="compositionally biased region" description="Polar residues" evidence="1">
    <location>
        <begin position="442"/>
        <end position="476"/>
    </location>
</feature>
<feature type="region of interest" description="Disordered" evidence="1">
    <location>
        <begin position="350"/>
        <end position="514"/>
    </location>
</feature>
<accession>A0A197K4U4</accession>
<gene>
    <name evidence="3" type="ORF">K457DRAFT_124121</name>
</gene>
<dbReference type="OrthoDB" id="2447157at2759"/>
<name>A0A197K4U4_9FUNG</name>
<feature type="compositionally biased region" description="Pro residues" evidence="1">
    <location>
        <begin position="384"/>
        <end position="396"/>
    </location>
</feature>
<dbReference type="EMBL" id="KV442029">
    <property type="protein sequence ID" value="OAQ31484.1"/>
    <property type="molecule type" value="Genomic_DNA"/>
</dbReference>
<feature type="region of interest" description="Disordered" evidence="1">
    <location>
        <begin position="208"/>
        <end position="242"/>
    </location>
</feature>
<protein>
    <submittedName>
        <fullName evidence="3">Uncharacterized protein</fullName>
    </submittedName>
</protein>
<dbReference type="Proteomes" id="UP000078512">
    <property type="component" value="Unassembled WGS sequence"/>
</dbReference>
<evidence type="ECO:0000313" key="3">
    <source>
        <dbReference type="EMBL" id="OAQ31484.1"/>
    </source>
</evidence>
<sequence length="514" mass="55433">MTPITSTSSEPYTSSSLSTTSTTTTSSSTTISSSASTSWTYTRPTTTTSIGPTIPPTPTPSNDSDALSTGAIVAVAVASVVGVVAVAFSTFLIVRRQKRNRDSVYYHNPPMQETRTNSYGGGGGGGGQVNNNNDGTGLGITSSNTDAPYGRKDFRMSLDLMNASSLDNGGGFSSQSSGFGYDNGVSSATALGAEKYGYDDDYRYQQQALHQQRAQQPFYRSNNSQPLSYTPPTEPEIAPEDRYDPTYTREQEAAYMNYQQQQLYLQSQQQLQEHQQLQHQQQHQQQRQQRYLAGQLPMPAPVIPRTTTNESFDTRPTVIGDGSQEGGHPNNRFSIDSRTYLERLRQRYSPAAIDQEPMGVPSAEGGPGNDTVDNNTRTVSPGLVFPPLPTPVPVPPISSHVGAGSAGSMTGSEDYAYPESDARHVPSNDRWSSSSRPMSSSTVDTPAVSVQTDDQDQHQAVVNNDATVTASSTHNEPTPPKPNRFTEGERGSATEFNGINSNSYNVGSPKRSSE</sequence>
<feature type="region of interest" description="Disordered" evidence="1">
    <location>
        <begin position="1"/>
        <end position="64"/>
    </location>
</feature>
<feature type="region of interest" description="Disordered" evidence="1">
    <location>
        <begin position="298"/>
        <end position="335"/>
    </location>
</feature>
<keyword evidence="2" id="KW-0472">Membrane</keyword>
<reference evidence="3 4" key="1">
    <citation type="submission" date="2016-05" db="EMBL/GenBank/DDBJ databases">
        <title>Genome sequencing reveals origins of a unique bacterial endosymbiosis in the earliest lineages of terrestrial Fungi.</title>
        <authorList>
            <consortium name="DOE Joint Genome Institute"/>
            <person name="Uehling J."/>
            <person name="Gryganskyi A."/>
            <person name="Hameed K."/>
            <person name="Tschaplinski T."/>
            <person name="Misztal P."/>
            <person name="Wu S."/>
            <person name="Desiro A."/>
            <person name="Vande Pol N."/>
            <person name="Du Z.-Y."/>
            <person name="Zienkiewicz A."/>
            <person name="Zienkiewicz K."/>
            <person name="Morin E."/>
            <person name="Tisserant E."/>
            <person name="Splivallo R."/>
            <person name="Hainaut M."/>
            <person name="Henrissat B."/>
            <person name="Ohm R."/>
            <person name="Kuo A."/>
            <person name="Yan J."/>
            <person name="Lipzen A."/>
            <person name="Nolan M."/>
            <person name="Labutti K."/>
            <person name="Barry K."/>
            <person name="Goldstein A."/>
            <person name="Labbe J."/>
            <person name="Schadt C."/>
            <person name="Tuskan G."/>
            <person name="Grigoriev I."/>
            <person name="Martin F."/>
            <person name="Vilgalys R."/>
            <person name="Bonito G."/>
        </authorList>
    </citation>
    <scope>NUCLEOTIDE SEQUENCE [LARGE SCALE GENOMIC DNA]</scope>
    <source>
        <strain evidence="3 4">AG-77</strain>
    </source>
</reference>
<keyword evidence="2" id="KW-1133">Transmembrane helix</keyword>
<evidence type="ECO:0000256" key="1">
    <source>
        <dbReference type="SAM" id="MobiDB-lite"/>
    </source>
</evidence>
<evidence type="ECO:0000256" key="2">
    <source>
        <dbReference type="SAM" id="Phobius"/>
    </source>
</evidence>
<feature type="compositionally biased region" description="Polar residues" evidence="1">
    <location>
        <begin position="494"/>
        <end position="506"/>
    </location>
</feature>
<evidence type="ECO:0000313" key="4">
    <source>
        <dbReference type="Proteomes" id="UP000078512"/>
    </source>
</evidence>
<keyword evidence="2" id="KW-0812">Transmembrane</keyword>
<proteinExistence type="predicted"/>
<feature type="compositionally biased region" description="Low complexity" evidence="1">
    <location>
        <begin position="432"/>
        <end position="441"/>
    </location>
</feature>
<keyword evidence="4" id="KW-1185">Reference proteome</keyword>
<feature type="compositionally biased region" description="Polar residues" evidence="1">
    <location>
        <begin position="218"/>
        <end position="231"/>
    </location>
</feature>